<dbReference type="RefSeq" id="WP_264534286.1">
    <property type="nucleotide sequence ID" value="NZ_CP092332.1"/>
</dbReference>
<reference evidence="2 3" key="1">
    <citation type="submission" date="2022-02" db="EMBL/GenBank/DDBJ databases">
        <authorList>
            <person name="Cha I.-T."/>
            <person name="Lee K.-E."/>
            <person name="Park S.-J."/>
        </authorList>
    </citation>
    <scope>NUCLEOTIDE SEQUENCE [LARGE SCALE GENOMIC DNA]</scope>
    <source>
        <strain evidence="2 3">K3R-10</strain>
    </source>
</reference>
<accession>A0ABY8N789</accession>
<evidence type="ECO:0000256" key="1">
    <source>
        <dbReference type="SAM" id="SignalP"/>
    </source>
</evidence>
<dbReference type="Gene3D" id="3.10.450.50">
    <property type="match status" value="1"/>
</dbReference>
<feature type="signal peptide" evidence="1">
    <location>
        <begin position="1"/>
        <end position="19"/>
    </location>
</feature>
<dbReference type="EMBL" id="CP092332">
    <property type="protein sequence ID" value="WGK95099.1"/>
    <property type="molecule type" value="Genomic_DNA"/>
</dbReference>
<gene>
    <name evidence="2" type="ORF">MG292_02405</name>
</gene>
<sequence>MKKVLFIIAMAVSMTQMNAQTEGGKYLDPDSKFKNRPFVFSNRGETEAIMKLNEAYNKIDFKTCMSFCADKVTFTDFEGNKEVLTGKDWEGFFAGFKSLDWKIIGIVPIRIKDTDPSSGVIVVATETRVGKDGTVWKKELTEMFMFDLNMKINSITQYAQAIK</sequence>
<name>A0ABY8N789_9FLAO</name>
<organism evidence="2 3">
    <name type="scientific">Flavobacterium keumense</name>
    <dbReference type="NCBI Taxonomy" id="1306518"/>
    <lineage>
        <taxon>Bacteria</taxon>
        <taxon>Pseudomonadati</taxon>
        <taxon>Bacteroidota</taxon>
        <taxon>Flavobacteriia</taxon>
        <taxon>Flavobacteriales</taxon>
        <taxon>Flavobacteriaceae</taxon>
        <taxon>Flavobacterium</taxon>
    </lineage>
</organism>
<keyword evidence="1" id="KW-0732">Signal</keyword>
<evidence type="ECO:0000313" key="2">
    <source>
        <dbReference type="EMBL" id="WGK95099.1"/>
    </source>
</evidence>
<feature type="chain" id="PRO_5045387393" description="SnoaL-like domain-containing protein" evidence="1">
    <location>
        <begin position="20"/>
        <end position="163"/>
    </location>
</feature>
<dbReference type="SUPFAM" id="SSF54427">
    <property type="entry name" value="NTF2-like"/>
    <property type="match status" value="1"/>
</dbReference>
<proteinExistence type="predicted"/>
<keyword evidence="3" id="KW-1185">Reference proteome</keyword>
<evidence type="ECO:0008006" key="4">
    <source>
        <dbReference type="Google" id="ProtNLM"/>
    </source>
</evidence>
<dbReference type="Proteomes" id="UP001232117">
    <property type="component" value="Chromosome"/>
</dbReference>
<protein>
    <recommendedName>
        <fullName evidence="4">SnoaL-like domain-containing protein</fullName>
    </recommendedName>
</protein>
<evidence type="ECO:0000313" key="3">
    <source>
        <dbReference type="Proteomes" id="UP001232117"/>
    </source>
</evidence>
<dbReference type="InterPro" id="IPR032710">
    <property type="entry name" value="NTF2-like_dom_sf"/>
</dbReference>
<reference evidence="2 3" key="2">
    <citation type="submission" date="2023-06" db="EMBL/GenBank/DDBJ databases">
        <title>Complete Genome Sequence of Flavobacterium keumense K3R-10.</title>
        <authorList>
            <person name="Jeong H."/>
            <person name="Jhang S.Y."/>
            <person name="Kim J.N."/>
        </authorList>
    </citation>
    <scope>NUCLEOTIDE SEQUENCE [LARGE SCALE GENOMIC DNA]</scope>
    <source>
        <strain evidence="2 3">K3R-10</strain>
    </source>
</reference>